<dbReference type="InterPro" id="IPR037898">
    <property type="entry name" value="NudC_fam"/>
</dbReference>
<dbReference type="Gene3D" id="2.60.40.790">
    <property type="match status" value="1"/>
</dbReference>
<reference evidence="5 6" key="1">
    <citation type="submission" date="2016-09" db="EMBL/GenBank/DDBJ databases">
        <title>Extensive genetic diversity and differential bi-allelic expression allows diatom success in the polar Southern Ocean.</title>
        <authorList>
            <consortium name="DOE Joint Genome Institute"/>
            <person name="Mock T."/>
            <person name="Otillar R.P."/>
            <person name="Strauss J."/>
            <person name="Dupont C."/>
            <person name="Frickenhaus S."/>
            <person name="Maumus F."/>
            <person name="Mcmullan M."/>
            <person name="Sanges R."/>
            <person name="Schmutz J."/>
            <person name="Toseland A."/>
            <person name="Valas R."/>
            <person name="Veluchamy A."/>
            <person name="Ward B.J."/>
            <person name="Allen A."/>
            <person name="Barry K."/>
            <person name="Falciatore A."/>
            <person name="Ferrante M."/>
            <person name="Fortunato A.E."/>
            <person name="Gloeckner G."/>
            <person name="Gruber A."/>
            <person name="Hipkin R."/>
            <person name="Janech M."/>
            <person name="Kroth P."/>
            <person name="Leese F."/>
            <person name="Lindquist E."/>
            <person name="Lyon B.R."/>
            <person name="Martin J."/>
            <person name="Mayer C."/>
            <person name="Parker M."/>
            <person name="Quesneville H."/>
            <person name="Raymond J."/>
            <person name="Uhlig C."/>
            <person name="Valentin K.U."/>
            <person name="Worden A.Z."/>
            <person name="Armbrust E.V."/>
            <person name="Bowler C."/>
            <person name="Green B."/>
            <person name="Moulton V."/>
            <person name="Van Oosterhout C."/>
            <person name="Grigoriev I."/>
        </authorList>
    </citation>
    <scope>NUCLEOTIDE SEQUENCE [LARGE SCALE GENOMIC DNA]</scope>
    <source>
        <strain evidence="5 6">CCMP1102</strain>
    </source>
</reference>
<dbReference type="PANTHER" id="PTHR12356:SF3">
    <property type="entry name" value="NUCLEAR MIGRATION PROTEIN NUDC"/>
    <property type="match status" value="1"/>
</dbReference>
<dbReference type="SUPFAM" id="SSF49764">
    <property type="entry name" value="HSP20-like chaperones"/>
    <property type="match status" value="1"/>
</dbReference>
<dbReference type="KEGG" id="fcy:FRACYDRAFT_185539"/>
<protein>
    <submittedName>
        <fullName evidence="5">CS-domain-containing protein</fullName>
    </submittedName>
</protein>
<accession>A0A1E7FG27</accession>
<keyword evidence="6" id="KW-1185">Reference proteome</keyword>
<dbReference type="GO" id="GO:0051082">
    <property type="term" value="F:unfolded protein binding"/>
    <property type="evidence" value="ECO:0007669"/>
    <property type="project" value="TreeGrafter"/>
</dbReference>
<proteinExistence type="predicted"/>
<comment type="subcellular location">
    <subcellularLocation>
        <location evidence="1">Cytoplasm</location>
    </subcellularLocation>
</comment>
<evidence type="ECO:0000256" key="1">
    <source>
        <dbReference type="ARBA" id="ARBA00004496"/>
    </source>
</evidence>
<evidence type="ECO:0000256" key="2">
    <source>
        <dbReference type="ARBA" id="ARBA00022490"/>
    </source>
</evidence>
<dbReference type="FunFam" id="2.60.40.790:FF:000001">
    <property type="entry name" value="Nuclear migration protein nudC"/>
    <property type="match status" value="1"/>
</dbReference>
<dbReference type="CDD" id="cd06467">
    <property type="entry name" value="p23_NUDC_like"/>
    <property type="match status" value="1"/>
</dbReference>
<evidence type="ECO:0000259" key="4">
    <source>
        <dbReference type="PROSITE" id="PS51203"/>
    </source>
</evidence>
<dbReference type="PROSITE" id="PS51203">
    <property type="entry name" value="CS"/>
    <property type="match status" value="1"/>
</dbReference>
<evidence type="ECO:0000313" key="5">
    <source>
        <dbReference type="EMBL" id="OEU16743.1"/>
    </source>
</evidence>
<dbReference type="PANTHER" id="PTHR12356">
    <property type="entry name" value="NUCLEAR MOVEMENT PROTEIN NUDC"/>
    <property type="match status" value="1"/>
</dbReference>
<dbReference type="Proteomes" id="UP000095751">
    <property type="component" value="Unassembled WGS sequence"/>
</dbReference>
<dbReference type="InterPro" id="IPR008978">
    <property type="entry name" value="HSP20-like_chaperone"/>
</dbReference>
<dbReference type="GO" id="GO:0006457">
    <property type="term" value="P:protein folding"/>
    <property type="evidence" value="ECO:0007669"/>
    <property type="project" value="TreeGrafter"/>
</dbReference>
<dbReference type="InParanoid" id="A0A1E7FG27"/>
<organism evidence="5 6">
    <name type="scientific">Fragilariopsis cylindrus CCMP1102</name>
    <dbReference type="NCBI Taxonomy" id="635003"/>
    <lineage>
        <taxon>Eukaryota</taxon>
        <taxon>Sar</taxon>
        <taxon>Stramenopiles</taxon>
        <taxon>Ochrophyta</taxon>
        <taxon>Bacillariophyta</taxon>
        <taxon>Bacillariophyceae</taxon>
        <taxon>Bacillariophycidae</taxon>
        <taxon>Bacillariales</taxon>
        <taxon>Bacillariaceae</taxon>
        <taxon>Fragilariopsis</taxon>
    </lineage>
</organism>
<keyword evidence="2" id="KW-0963">Cytoplasm</keyword>
<dbReference type="AlphaFoldDB" id="A0A1E7FG27"/>
<feature type="compositionally biased region" description="Acidic residues" evidence="3">
    <location>
        <begin position="24"/>
        <end position="33"/>
    </location>
</feature>
<dbReference type="OrthoDB" id="416217at2759"/>
<feature type="region of interest" description="Disordered" evidence="3">
    <location>
        <begin position="1"/>
        <end position="48"/>
    </location>
</feature>
<evidence type="ECO:0000313" key="6">
    <source>
        <dbReference type="Proteomes" id="UP000095751"/>
    </source>
</evidence>
<dbReference type="InterPro" id="IPR007052">
    <property type="entry name" value="CS_dom"/>
</dbReference>
<dbReference type="EMBL" id="KV784358">
    <property type="protein sequence ID" value="OEU16743.1"/>
    <property type="molecule type" value="Genomic_DNA"/>
</dbReference>
<feature type="compositionally biased region" description="Acidic residues" evidence="3">
    <location>
        <begin position="7"/>
        <end position="16"/>
    </location>
</feature>
<dbReference type="GO" id="GO:0005737">
    <property type="term" value="C:cytoplasm"/>
    <property type="evidence" value="ECO:0007669"/>
    <property type="project" value="UniProtKB-SubCell"/>
</dbReference>
<gene>
    <name evidence="5" type="ORF">FRACYDRAFT_185539</name>
</gene>
<name>A0A1E7FG27_9STRA</name>
<dbReference type="Pfam" id="PF04969">
    <property type="entry name" value="CS"/>
    <property type="match status" value="1"/>
</dbReference>
<feature type="domain" description="CS" evidence="4">
    <location>
        <begin position="45"/>
        <end position="136"/>
    </location>
</feature>
<sequence length="209" mass="23649">MKADAAKDDDDDDGDKEETKKETGDDDGDDGENNDGPPPAGNGGTVPDKYVWTQTLAECIVTIPVPENTRGRDVQVTMSRSHLKVSLKNKQQVLIVDDDFTKPIICDDSFWTIEDSNRLVINLQKLNQMEWWNSICKSDPIINVRQIRPENSNLGDLDGETRKTVEKMMFDQRQKAMGLPSSDEQTKMDALEMFKKQHPEMNFDNAKIS</sequence>
<evidence type="ECO:0000256" key="3">
    <source>
        <dbReference type="SAM" id="MobiDB-lite"/>
    </source>
</evidence>